<dbReference type="RefSeq" id="XP_034254493.1">
    <property type="nucleotide sequence ID" value="XM_034398602.1"/>
</dbReference>
<evidence type="ECO:0000256" key="1">
    <source>
        <dbReference type="SAM" id="MobiDB-lite"/>
    </source>
</evidence>
<evidence type="ECO:0000313" key="5">
    <source>
        <dbReference type="RefSeq" id="XP_034254493.1"/>
    </source>
</evidence>
<reference evidence="4 5" key="1">
    <citation type="submission" date="2025-04" db="UniProtKB">
        <authorList>
            <consortium name="RefSeq"/>
        </authorList>
    </citation>
    <scope>IDENTIFICATION</scope>
    <source>
        <tissue evidence="4 5">Total insect</tissue>
    </source>
</reference>
<name>A0A6P9A8Z7_THRPL</name>
<evidence type="ECO:0000313" key="4">
    <source>
        <dbReference type="RefSeq" id="XP_034254492.1"/>
    </source>
</evidence>
<keyword evidence="3" id="KW-1185">Reference proteome</keyword>
<feature type="compositionally biased region" description="Basic and acidic residues" evidence="1">
    <location>
        <begin position="890"/>
        <end position="913"/>
    </location>
</feature>
<feature type="region of interest" description="Disordered" evidence="1">
    <location>
        <begin position="360"/>
        <end position="380"/>
    </location>
</feature>
<dbReference type="OrthoDB" id="10071381at2759"/>
<feature type="region of interest" description="Disordered" evidence="1">
    <location>
        <begin position="872"/>
        <end position="924"/>
    </location>
</feature>
<feature type="region of interest" description="Disordered" evidence="1">
    <location>
        <begin position="608"/>
        <end position="628"/>
    </location>
</feature>
<sequence length="998" mass="109359">MFFCPELLLKRGHPFFVVWIAATQKGERLNKYLTTRKVAKLDVYHVIEDVLRRVIVTSTIPRKLAMHNGCFSLYLSAQLMFGCCVALNRKATILINDLGRISKNLKKMRFSSEKSQMVLQFPNKSGKKGGINENNNPFQLAGRQLCDTHDDFRNMLETLSAGNILEIIVVDDGEQEPLEFTHSVPENSITMEEIQFSAADEDTHFGDEGDGGRGFIDFLNGDKPVPETRLVNSDALSQHDTIGANFDQQSAGIELSEPVVDPSIGNIRTSSQINASGVDLAVSDSAPTGSLEPEPKGVELPKPVEDLQIDNIRTSSPTHVSGLDHAVEDSAPTGSFEPEPKGIELPKPVEDLQIGNARTSSSIHASGVDPAVKDSAPSGSLEFEPKGLPWRMSKGRLSGIASVMSSELELQPTLPELEHDAITGRISEPHSDEIAPEPEQSTNAHRIYEDHIEEIAPNILPLPDQDDNAGTLPEARPNDDIPIQPTQIQGDSDMELSELLDVPATGRKRKRPTYLTIDETIEIPSSIIRRRIENMAGDTLRKEDSYEDCMAMLFKVKWLNLDQLRLPGRLGLGQSRPLASLFSRHLVTRPDPRDDDNFDLDRTLNQRGRRESFHATPHASSPVTIPPSVLESRNQTETLDALTMSPERTSKTVLDKTSAPPGEIVETIDALISSPEKMSETVLDKTSAPPGEIIETIDAFISSPEKMSETVLHKTSTPLGGRFDSLNEPFIAISPFGQEEGRPGSLKRRREKSQSLDHLILPSPKRQSVTETVVEVSANKEVAASESSKFVEGFHDEETGTRAEVAELFHDPSNLADAREQDVLDPTTTGLTMNSVEMADSRAQDIPGHVGTANLSEILQGQETVTVCNSEEGTKAFPDEIPIEGVEDADGGRQTEPKHRRQESGVDVDKDSVGDSSSSSLGPNVLQNVLDSACELARERSESTIPIAVLCPPSTRRRRAAGFFGALLDLHMKKQVTLHQDKDELMVGPISITVNEIS</sequence>
<dbReference type="GeneID" id="117653156"/>
<evidence type="ECO:0000313" key="3">
    <source>
        <dbReference type="Proteomes" id="UP000515158"/>
    </source>
</evidence>
<organism evidence="4">
    <name type="scientific">Thrips palmi</name>
    <name type="common">Melon thrips</name>
    <dbReference type="NCBI Taxonomy" id="161013"/>
    <lineage>
        <taxon>Eukaryota</taxon>
        <taxon>Metazoa</taxon>
        <taxon>Ecdysozoa</taxon>
        <taxon>Arthropoda</taxon>
        <taxon>Hexapoda</taxon>
        <taxon>Insecta</taxon>
        <taxon>Pterygota</taxon>
        <taxon>Neoptera</taxon>
        <taxon>Paraneoptera</taxon>
        <taxon>Thysanoptera</taxon>
        <taxon>Terebrantia</taxon>
        <taxon>Thripoidea</taxon>
        <taxon>Thripidae</taxon>
        <taxon>Thrips</taxon>
    </lineage>
</organism>
<dbReference type="Pfam" id="PF04825">
    <property type="entry name" value="Rad21_Rec8_N"/>
    <property type="match status" value="1"/>
</dbReference>
<gene>
    <name evidence="4 5" type="primary">LOC117653156</name>
</gene>
<evidence type="ECO:0000259" key="2">
    <source>
        <dbReference type="Pfam" id="PF04825"/>
    </source>
</evidence>
<accession>A0A6P9A8Z7</accession>
<dbReference type="AlphaFoldDB" id="A0A6P9A8Z7"/>
<protein>
    <submittedName>
        <fullName evidence="4 5">Uncharacterized protein LOC117653156</fullName>
    </submittedName>
</protein>
<dbReference type="RefSeq" id="XP_034254492.1">
    <property type="nucleotide sequence ID" value="XM_034398601.1"/>
</dbReference>
<dbReference type="KEGG" id="tpal:117653156"/>
<feature type="region of interest" description="Disordered" evidence="1">
    <location>
        <begin position="282"/>
        <end position="301"/>
    </location>
</feature>
<feature type="region of interest" description="Disordered" evidence="1">
    <location>
        <begin position="734"/>
        <end position="754"/>
    </location>
</feature>
<proteinExistence type="predicted"/>
<feature type="domain" description="Rad21/Rec8-like protein N-terminal" evidence="2">
    <location>
        <begin position="1"/>
        <end position="114"/>
    </location>
</feature>
<dbReference type="Proteomes" id="UP000515158">
    <property type="component" value="Unplaced"/>
</dbReference>
<dbReference type="InterPro" id="IPR006910">
    <property type="entry name" value="Rad21_Rec8_N"/>
</dbReference>